<keyword evidence="15" id="KW-1185">Reference proteome</keyword>
<gene>
    <name evidence="14" type="ORF">CDO51_08740</name>
</gene>
<evidence type="ECO:0000256" key="3">
    <source>
        <dbReference type="ARBA" id="ARBA00008857"/>
    </source>
</evidence>
<dbReference type="Pfam" id="PF00589">
    <property type="entry name" value="Phage_integrase"/>
    <property type="match status" value="1"/>
</dbReference>
<evidence type="ECO:0000256" key="2">
    <source>
        <dbReference type="ARBA" id="ARBA00004496"/>
    </source>
</evidence>
<evidence type="ECO:0000259" key="12">
    <source>
        <dbReference type="PROSITE" id="PS51898"/>
    </source>
</evidence>
<dbReference type="GO" id="GO:0003677">
    <property type="term" value="F:DNA binding"/>
    <property type="evidence" value="ECO:0007669"/>
    <property type="project" value="UniProtKB-UniRule"/>
</dbReference>
<evidence type="ECO:0000256" key="6">
    <source>
        <dbReference type="ARBA" id="ARBA00022829"/>
    </source>
</evidence>
<evidence type="ECO:0000256" key="8">
    <source>
        <dbReference type="ARBA" id="ARBA00023125"/>
    </source>
</evidence>
<evidence type="ECO:0000313" key="15">
    <source>
        <dbReference type="Proteomes" id="UP000214588"/>
    </source>
</evidence>
<evidence type="ECO:0000256" key="9">
    <source>
        <dbReference type="ARBA" id="ARBA00023172"/>
    </source>
</evidence>
<dbReference type="InterPro" id="IPR004107">
    <property type="entry name" value="Integrase_SAM-like_N"/>
</dbReference>
<evidence type="ECO:0000256" key="4">
    <source>
        <dbReference type="ARBA" id="ARBA00022490"/>
    </source>
</evidence>
<evidence type="ECO:0000256" key="11">
    <source>
        <dbReference type="PROSITE-ProRule" id="PRU01248"/>
    </source>
</evidence>
<protein>
    <submittedName>
        <fullName evidence="14">Integrase</fullName>
    </submittedName>
</protein>
<dbReference type="Gene3D" id="1.10.150.130">
    <property type="match status" value="1"/>
</dbReference>
<reference evidence="14 15" key="1">
    <citation type="submission" date="2017-06" db="EMBL/GenBank/DDBJ databases">
        <title>Draft Genome Sequence of Natranaerobius trueperi halophilic, alkalithermophilic bacteria from soda lakes.</title>
        <authorList>
            <person name="Zhao B."/>
        </authorList>
    </citation>
    <scope>NUCLEOTIDE SEQUENCE [LARGE SCALE GENOMIC DNA]</scope>
    <source>
        <strain evidence="14 15">DSM 18760</strain>
    </source>
</reference>
<name>A0A226BYV3_9FIRM</name>
<keyword evidence="7" id="KW-0229">DNA integration</keyword>
<dbReference type="GO" id="GO:0007059">
    <property type="term" value="P:chromosome segregation"/>
    <property type="evidence" value="ECO:0007669"/>
    <property type="project" value="UniProtKB-KW"/>
</dbReference>
<dbReference type="SUPFAM" id="SSF56349">
    <property type="entry name" value="DNA breaking-rejoining enzymes"/>
    <property type="match status" value="1"/>
</dbReference>
<keyword evidence="10" id="KW-0131">Cell cycle</keyword>
<comment type="caution">
    <text evidence="14">The sequence shown here is derived from an EMBL/GenBank/DDBJ whole genome shotgun (WGS) entry which is preliminary data.</text>
</comment>
<comment type="function">
    <text evidence="1">Site-specific tyrosine recombinase, which acts by catalyzing the cutting and rejoining of the recombining DNA molecules.</text>
</comment>
<feature type="domain" description="Tyr recombinase" evidence="12">
    <location>
        <begin position="105"/>
        <end position="267"/>
    </location>
</feature>
<proteinExistence type="inferred from homology"/>
<dbReference type="RefSeq" id="WP_089023898.1">
    <property type="nucleotide sequence ID" value="NZ_NIQC01000019.1"/>
</dbReference>
<dbReference type="Proteomes" id="UP000214588">
    <property type="component" value="Unassembled WGS sequence"/>
</dbReference>
<keyword evidence="5" id="KW-0132">Cell division</keyword>
<dbReference type="InterPro" id="IPR050090">
    <property type="entry name" value="Tyrosine_recombinase_XerCD"/>
</dbReference>
<dbReference type="Pfam" id="PF02899">
    <property type="entry name" value="Phage_int_SAM_1"/>
    <property type="match status" value="1"/>
</dbReference>
<dbReference type="InterPro" id="IPR002104">
    <property type="entry name" value="Integrase_catalytic"/>
</dbReference>
<comment type="subcellular location">
    <subcellularLocation>
        <location evidence="2">Cytoplasm</location>
    </subcellularLocation>
</comment>
<comment type="similarity">
    <text evidence="3">Belongs to the 'phage' integrase family.</text>
</comment>
<dbReference type="OrthoDB" id="9801717at2"/>
<keyword evidence="8 11" id="KW-0238">DNA-binding</keyword>
<dbReference type="GO" id="GO:0015074">
    <property type="term" value="P:DNA integration"/>
    <property type="evidence" value="ECO:0007669"/>
    <property type="project" value="UniProtKB-KW"/>
</dbReference>
<evidence type="ECO:0000256" key="10">
    <source>
        <dbReference type="ARBA" id="ARBA00023306"/>
    </source>
</evidence>
<dbReference type="Gene3D" id="1.10.443.10">
    <property type="entry name" value="Intergrase catalytic core"/>
    <property type="match status" value="1"/>
</dbReference>
<dbReference type="GO" id="GO:0051301">
    <property type="term" value="P:cell division"/>
    <property type="evidence" value="ECO:0007669"/>
    <property type="project" value="UniProtKB-KW"/>
</dbReference>
<evidence type="ECO:0000256" key="1">
    <source>
        <dbReference type="ARBA" id="ARBA00003283"/>
    </source>
</evidence>
<organism evidence="14 15">
    <name type="scientific">Natranaerobius trueperi</name>
    <dbReference type="NCBI Taxonomy" id="759412"/>
    <lineage>
        <taxon>Bacteria</taxon>
        <taxon>Bacillati</taxon>
        <taxon>Bacillota</taxon>
        <taxon>Clostridia</taxon>
        <taxon>Natranaerobiales</taxon>
        <taxon>Natranaerobiaceae</taxon>
        <taxon>Natranaerobius</taxon>
    </lineage>
</organism>
<dbReference type="PROSITE" id="PS51900">
    <property type="entry name" value="CB"/>
    <property type="match status" value="1"/>
</dbReference>
<dbReference type="EMBL" id="NIQC01000019">
    <property type="protein sequence ID" value="OWZ83379.1"/>
    <property type="molecule type" value="Genomic_DNA"/>
</dbReference>
<dbReference type="GO" id="GO:0005737">
    <property type="term" value="C:cytoplasm"/>
    <property type="evidence" value="ECO:0007669"/>
    <property type="project" value="UniProtKB-SubCell"/>
</dbReference>
<evidence type="ECO:0000313" key="14">
    <source>
        <dbReference type="EMBL" id="OWZ83379.1"/>
    </source>
</evidence>
<dbReference type="InterPro" id="IPR013762">
    <property type="entry name" value="Integrase-like_cat_sf"/>
</dbReference>
<evidence type="ECO:0000256" key="5">
    <source>
        <dbReference type="ARBA" id="ARBA00022618"/>
    </source>
</evidence>
<keyword evidence="4" id="KW-0963">Cytoplasm</keyword>
<keyword evidence="6" id="KW-0159">Chromosome partition</keyword>
<sequence>MQVQSNQDVIDRFLFDNQNKLSELTVKAYKTMFNQFFSFISKRFDEVKPNDIRAWLSHLDSLERGTSTKRNKLSYLKNFYNYCYEEGLIERDPAKNILKPKKKPPLPQYLKIDQLEKLRQAPKNKFQKAMIETFYDTGVRASEFLNIKLLDINWANREILITNGKGKRQRVVLFTEYCKELLKDYLNDREDHSPYLFINTLGEPLGYHILTYNFLEFTEFCSFKVTPLILRHTFASHLLLKGMPIRAIQSLLGHEKIENTEVYTRLL</sequence>
<dbReference type="PANTHER" id="PTHR30349:SF77">
    <property type="entry name" value="TYROSINE RECOMBINASE XERC"/>
    <property type="match status" value="1"/>
</dbReference>
<dbReference type="InterPro" id="IPR010998">
    <property type="entry name" value="Integrase_recombinase_N"/>
</dbReference>
<dbReference type="GO" id="GO:0006310">
    <property type="term" value="P:DNA recombination"/>
    <property type="evidence" value="ECO:0007669"/>
    <property type="project" value="UniProtKB-KW"/>
</dbReference>
<dbReference type="AlphaFoldDB" id="A0A226BYV3"/>
<dbReference type="InterPro" id="IPR011010">
    <property type="entry name" value="DNA_brk_join_enz"/>
</dbReference>
<feature type="domain" description="Core-binding (CB)" evidence="13">
    <location>
        <begin position="4"/>
        <end position="84"/>
    </location>
</feature>
<evidence type="ECO:0000256" key="7">
    <source>
        <dbReference type="ARBA" id="ARBA00022908"/>
    </source>
</evidence>
<dbReference type="PROSITE" id="PS51898">
    <property type="entry name" value="TYR_RECOMBINASE"/>
    <property type="match status" value="1"/>
</dbReference>
<dbReference type="InterPro" id="IPR044068">
    <property type="entry name" value="CB"/>
</dbReference>
<evidence type="ECO:0000259" key="13">
    <source>
        <dbReference type="PROSITE" id="PS51900"/>
    </source>
</evidence>
<dbReference type="PANTHER" id="PTHR30349">
    <property type="entry name" value="PHAGE INTEGRASE-RELATED"/>
    <property type="match status" value="1"/>
</dbReference>
<accession>A0A226BYV3</accession>
<keyword evidence="9" id="KW-0233">DNA recombination</keyword>